<gene>
    <name evidence="2" type="ORF">GHT07_00125</name>
</gene>
<dbReference type="InterPro" id="IPR000873">
    <property type="entry name" value="AMP-dep_synth/lig_dom"/>
</dbReference>
<dbReference type="Pfam" id="PF00501">
    <property type="entry name" value="AMP-binding"/>
    <property type="match status" value="1"/>
</dbReference>
<accession>A0A844B1S7</accession>
<reference evidence="2 3" key="1">
    <citation type="submission" date="2019-11" db="EMBL/GenBank/DDBJ databases">
        <title>Caenimonas koreensis gen. nov., sp. nov., isolated from activated sludge.</title>
        <authorList>
            <person name="Seung H.R."/>
        </authorList>
    </citation>
    <scope>NUCLEOTIDE SEQUENCE [LARGE SCALE GENOMIC DNA]</scope>
    <source>
        <strain evidence="2 3">EMB320</strain>
    </source>
</reference>
<dbReference type="AlphaFoldDB" id="A0A844B1S7"/>
<comment type="caution">
    <text evidence="2">The sequence shown here is derived from an EMBL/GenBank/DDBJ whole genome shotgun (WGS) entry which is preliminary data.</text>
</comment>
<dbReference type="OrthoDB" id="8870348at2"/>
<dbReference type="EMBL" id="WJBU01000001">
    <property type="protein sequence ID" value="MRD45669.1"/>
    <property type="molecule type" value="Genomic_DNA"/>
</dbReference>
<dbReference type="InterPro" id="IPR050237">
    <property type="entry name" value="ATP-dep_AMP-bd_enzyme"/>
</dbReference>
<dbReference type="Gene3D" id="3.40.50.12780">
    <property type="entry name" value="N-terminal domain of ligase-like"/>
    <property type="match status" value="1"/>
</dbReference>
<protein>
    <submittedName>
        <fullName evidence="2">AMP-binding protein</fullName>
    </submittedName>
</protein>
<evidence type="ECO:0000259" key="1">
    <source>
        <dbReference type="Pfam" id="PF00501"/>
    </source>
</evidence>
<dbReference type="CDD" id="cd04433">
    <property type="entry name" value="AFD_class_I"/>
    <property type="match status" value="1"/>
</dbReference>
<feature type="domain" description="AMP-dependent synthetase/ligase" evidence="1">
    <location>
        <begin position="137"/>
        <end position="344"/>
    </location>
</feature>
<dbReference type="InterPro" id="IPR045851">
    <property type="entry name" value="AMP-bd_C_sf"/>
</dbReference>
<evidence type="ECO:0000313" key="3">
    <source>
        <dbReference type="Proteomes" id="UP000487350"/>
    </source>
</evidence>
<sequence length="482" mass="51617">MNLIDAIRHHTKVRPFDMAVIHPNGAVNYQQLASVVAKVAARLRQKGVAPDTTMAIYVSDPFTHLTLILAAMLNGTRSISSHPNFDPLPDTLQVDHWLVDRPLPFTPQGGVVTQIGPNWTAEAGNDARAPLEGTGFADADVICRLFTSSGTTGVPKVIGHSTRTLETSVLRQLSMEPASRGPNLSMMWMSTIGGFGTVQTTLWHGTALVMATGVQQTLRYTGLYRVANLRASPQQLQGLVSLVAGRIVRFPNLERIEVGGSSIPTAVMISARATLCPNVVGVYGSTETALVAQAPGAVLHSVPDAAGFVVPGAQARIVDDEGQPLGFDVEGHVQTRSPYMACEYIGDPQGTARAFKDGWFVPGDLGVLRADGLLRITGRADEMINAGGVKLSPSVVDEFLLTIAGVRDAAAFAHRRPGKADEVWAAVVVSEEFDERAALEHARLKLNSRAPLRLIQLEEIPRNAMGKVMRQELAKTAVPAAR</sequence>
<dbReference type="GO" id="GO:0016878">
    <property type="term" value="F:acid-thiol ligase activity"/>
    <property type="evidence" value="ECO:0007669"/>
    <property type="project" value="UniProtKB-ARBA"/>
</dbReference>
<dbReference type="PANTHER" id="PTHR43767:SF1">
    <property type="entry name" value="NONRIBOSOMAL PEPTIDE SYNTHASE PES1 (EUROFUNG)-RELATED"/>
    <property type="match status" value="1"/>
</dbReference>
<keyword evidence="3" id="KW-1185">Reference proteome</keyword>
<dbReference type="SUPFAM" id="SSF56801">
    <property type="entry name" value="Acetyl-CoA synthetase-like"/>
    <property type="match status" value="1"/>
</dbReference>
<dbReference type="Gene3D" id="3.30.300.30">
    <property type="match status" value="1"/>
</dbReference>
<dbReference type="PANTHER" id="PTHR43767">
    <property type="entry name" value="LONG-CHAIN-FATTY-ACID--COA LIGASE"/>
    <property type="match status" value="1"/>
</dbReference>
<dbReference type="Proteomes" id="UP000487350">
    <property type="component" value="Unassembled WGS sequence"/>
</dbReference>
<organism evidence="2 3">
    <name type="scientific">Caenimonas koreensis DSM 17982</name>
    <dbReference type="NCBI Taxonomy" id="1121255"/>
    <lineage>
        <taxon>Bacteria</taxon>
        <taxon>Pseudomonadati</taxon>
        <taxon>Pseudomonadota</taxon>
        <taxon>Betaproteobacteria</taxon>
        <taxon>Burkholderiales</taxon>
        <taxon>Comamonadaceae</taxon>
        <taxon>Caenimonas</taxon>
    </lineage>
</organism>
<dbReference type="InterPro" id="IPR042099">
    <property type="entry name" value="ANL_N_sf"/>
</dbReference>
<name>A0A844B1S7_9BURK</name>
<evidence type="ECO:0000313" key="2">
    <source>
        <dbReference type="EMBL" id="MRD45669.1"/>
    </source>
</evidence>
<proteinExistence type="predicted"/>
<dbReference type="RefSeq" id="WP_153583029.1">
    <property type="nucleotide sequence ID" value="NZ_WJBU01000001.1"/>
</dbReference>